<dbReference type="PANTHER" id="PTHR13032:SF6">
    <property type="entry name" value="MITOCHONDRIAL IMPORT INNER MEMBRANE TRANSLOCASE SUBUNIT TIM21"/>
    <property type="match status" value="1"/>
</dbReference>
<evidence type="ECO:0000256" key="6">
    <source>
        <dbReference type="ARBA" id="ARBA00022946"/>
    </source>
</evidence>
<dbReference type="OrthoDB" id="436405at2759"/>
<keyword evidence="7 11" id="KW-1133">Transmembrane helix</keyword>
<gene>
    <name evidence="13" type="ORF">EJ02DRAFT_199307</name>
</gene>
<dbReference type="FunFam" id="3.10.450.320:FF:000002">
    <property type="entry name" value="Mitochondrial import inner membrane translocase subunit tim21"/>
    <property type="match status" value="1"/>
</dbReference>
<evidence type="ECO:0000256" key="7">
    <source>
        <dbReference type="ARBA" id="ARBA00022989"/>
    </source>
</evidence>
<evidence type="ECO:0000313" key="13">
    <source>
        <dbReference type="EMBL" id="KAF1946889.1"/>
    </source>
</evidence>
<comment type="subcellular location">
    <subcellularLocation>
        <location evidence="1 11">Mitochondrion inner membrane</location>
        <topology evidence="1 11">Single-pass membrane protein</topology>
    </subcellularLocation>
</comment>
<evidence type="ECO:0000256" key="1">
    <source>
        <dbReference type="ARBA" id="ARBA00004434"/>
    </source>
</evidence>
<dbReference type="InterPro" id="IPR013261">
    <property type="entry name" value="Tim21"/>
</dbReference>
<comment type="function">
    <text evidence="10">Essential component of the TIM23 complex, a complex that mediates the translocation of transit peptide-containing proteins across the mitochondrial inner membrane. Required to keep the TOM and the TIM23 complexes in close contact. At some point, it is released from the TOM23 complex to allow protein translocation into the mitochondrial matrix.</text>
</comment>
<dbReference type="GO" id="GO:0030150">
    <property type="term" value="P:protein import into mitochondrial matrix"/>
    <property type="evidence" value="ECO:0007669"/>
    <property type="project" value="UniProtKB-UniRule"/>
</dbReference>
<feature type="region of interest" description="Disordered" evidence="12">
    <location>
        <begin position="31"/>
        <end position="68"/>
    </location>
</feature>
<evidence type="ECO:0000256" key="2">
    <source>
        <dbReference type="ARBA" id="ARBA00010867"/>
    </source>
</evidence>
<keyword evidence="11" id="KW-0811">Translocation</keyword>
<evidence type="ECO:0000256" key="12">
    <source>
        <dbReference type="SAM" id="MobiDB-lite"/>
    </source>
</evidence>
<dbReference type="Pfam" id="PF08294">
    <property type="entry name" value="TIM21"/>
    <property type="match status" value="1"/>
</dbReference>
<keyword evidence="6" id="KW-0809">Transit peptide</keyword>
<keyword evidence="14" id="KW-1185">Reference proteome</keyword>
<evidence type="ECO:0000256" key="3">
    <source>
        <dbReference type="ARBA" id="ARBA00020726"/>
    </source>
</evidence>
<comment type="similarity">
    <text evidence="2 11">Belongs to the TIM21 family.</text>
</comment>
<dbReference type="InterPro" id="IPR038552">
    <property type="entry name" value="Tim21_IMS_sf"/>
</dbReference>
<dbReference type="PANTHER" id="PTHR13032">
    <property type="entry name" value="MITOCHONDRIAL IMPORT INNER MEMBRANE TRANSLOCASE SUBUNIT TIM21"/>
    <property type="match status" value="1"/>
</dbReference>
<accession>A0A6A5T592</accession>
<keyword evidence="11" id="KW-0653">Protein transport</keyword>
<dbReference type="GO" id="GO:0005744">
    <property type="term" value="C:TIM23 mitochondrial import inner membrane translocase complex"/>
    <property type="evidence" value="ECO:0007669"/>
    <property type="project" value="UniProtKB-UniRule"/>
</dbReference>
<proteinExistence type="inferred from homology"/>
<keyword evidence="5 11" id="KW-0999">Mitochondrion inner membrane</keyword>
<evidence type="ECO:0000256" key="4">
    <source>
        <dbReference type="ARBA" id="ARBA00022692"/>
    </source>
</evidence>
<name>A0A6A5T592_9PLEO</name>
<evidence type="ECO:0000256" key="11">
    <source>
        <dbReference type="RuleBase" id="RU367142"/>
    </source>
</evidence>
<evidence type="ECO:0000256" key="9">
    <source>
        <dbReference type="ARBA" id="ARBA00023136"/>
    </source>
</evidence>
<evidence type="ECO:0000256" key="10">
    <source>
        <dbReference type="ARBA" id="ARBA00060204"/>
    </source>
</evidence>
<dbReference type="AlphaFoldDB" id="A0A6A5T592"/>
<feature type="transmembrane region" description="Helical" evidence="11">
    <location>
        <begin position="88"/>
        <end position="108"/>
    </location>
</feature>
<reference evidence="13" key="1">
    <citation type="journal article" date="2020" name="Stud. Mycol.">
        <title>101 Dothideomycetes genomes: a test case for predicting lifestyles and emergence of pathogens.</title>
        <authorList>
            <person name="Haridas S."/>
            <person name="Albert R."/>
            <person name="Binder M."/>
            <person name="Bloem J."/>
            <person name="Labutti K."/>
            <person name="Salamov A."/>
            <person name="Andreopoulos B."/>
            <person name="Baker S."/>
            <person name="Barry K."/>
            <person name="Bills G."/>
            <person name="Bluhm B."/>
            <person name="Cannon C."/>
            <person name="Castanera R."/>
            <person name="Culley D."/>
            <person name="Daum C."/>
            <person name="Ezra D."/>
            <person name="Gonzalez J."/>
            <person name="Henrissat B."/>
            <person name="Kuo A."/>
            <person name="Liang C."/>
            <person name="Lipzen A."/>
            <person name="Lutzoni F."/>
            <person name="Magnuson J."/>
            <person name="Mondo S."/>
            <person name="Nolan M."/>
            <person name="Ohm R."/>
            <person name="Pangilinan J."/>
            <person name="Park H.-J."/>
            <person name="Ramirez L."/>
            <person name="Alfaro M."/>
            <person name="Sun H."/>
            <person name="Tritt A."/>
            <person name="Yoshinaga Y."/>
            <person name="Zwiers L.-H."/>
            <person name="Turgeon B."/>
            <person name="Goodwin S."/>
            <person name="Spatafora J."/>
            <person name="Crous P."/>
            <person name="Grigoriev I."/>
        </authorList>
    </citation>
    <scope>NUCLEOTIDE SEQUENCE</scope>
    <source>
        <strain evidence="13">CBS 161.51</strain>
    </source>
</reference>
<evidence type="ECO:0000313" key="14">
    <source>
        <dbReference type="Proteomes" id="UP000800038"/>
    </source>
</evidence>
<evidence type="ECO:0000256" key="8">
    <source>
        <dbReference type="ARBA" id="ARBA00023128"/>
    </source>
</evidence>
<dbReference type="EMBL" id="ML976001">
    <property type="protein sequence ID" value="KAF1946889.1"/>
    <property type="molecule type" value="Genomic_DNA"/>
</dbReference>
<comment type="subunit">
    <text evidence="11">Component of the TIM23 complex.</text>
</comment>
<dbReference type="Gene3D" id="3.10.450.320">
    <property type="entry name" value="Mitochondrial import inner membrane translocase subunit Tim21"/>
    <property type="match status" value="1"/>
</dbReference>
<feature type="compositionally biased region" description="Low complexity" evidence="12">
    <location>
        <begin position="36"/>
        <end position="57"/>
    </location>
</feature>
<keyword evidence="4 11" id="KW-0812">Transmembrane</keyword>
<keyword evidence="11" id="KW-0813">Transport</keyword>
<organism evidence="13 14">
    <name type="scientific">Clathrospora elynae</name>
    <dbReference type="NCBI Taxonomy" id="706981"/>
    <lineage>
        <taxon>Eukaryota</taxon>
        <taxon>Fungi</taxon>
        <taxon>Dikarya</taxon>
        <taxon>Ascomycota</taxon>
        <taxon>Pezizomycotina</taxon>
        <taxon>Dothideomycetes</taxon>
        <taxon>Pleosporomycetidae</taxon>
        <taxon>Pleosporales</taxon>
        <taxon>Diademaceae</taxon>
        <taxon>Clathrospora</taxon>
    </lineage>
</organism>
<sequence>MAAIYKPTEAIALLRPSFLLPRIQRGKAQVGRTAFSTTRHAQATHSSSSSPTPQPQRKSITLTGDTGQVRWSDLSPGEKAVRTTQQSFNLVVVLVGVIATGGITYFLFSDVFSPSSKTAYFNRATTLIRQDSRCQALLGPGSEISAHGEGSWSRWARNRYISSTEETDKWGTEHMRFRFYVEGPLGQGVVHVHLVKRPSQSDYEYESLGVNVKGHRRIELVAEEKKEKVAPKIFGARWW</sequence>
<evidence type="ECO:0000256" key="5">
    <source>
        <dbReference type="ARBA" id="ARBA00022792"/>
    </source>
</evidence>
<keyword evidence="8 11" id="KW-0496">Mitochondrion</keyword>
<dbReference type="Proteomes" id="UP000800038">
    <property type="component" value="Unassembled WGS sequence"/>
</dbReference>
<keyword evidence="9 11" id="KW-0472">Membrane</keyword>
<protein>
    <recommendedName>
        <fullName evidence="3 11">Mitochondrial import inner membrane translocase subunit Tim21</fullName>
    </recommendedName>
</protein>